<dbReference type="GO" id="GO:0005524">
    <property type="term" value="F:ATP binding"/>
    <property type="evidence" value="ECO:0007669"/>
    <property type="project" value="UniProtKB-KW"/>
</dbReference>
<dbReference type="Pfam" id="PF18766">
    <property type="entry name" value="SWI2_SNF2"/>
    <property type="match status" value="1"/>
</dbReference>
<dbReference type="InterPro" id="IPR040980">
    <property type="entry name" value="SWI2_SNF2"/>
</dbReference>
<dbReference type="PANTHER" id="PTHR30195">
    <property type="entry name" value="TYPE I SITE-SPECIFIC DEOXYRIBONUCLEASE PROTEIN SUBUNIT M AND R"/>
    <property type="match status" value="1"/>
</dbReference>
<comment type="catalytic activity">
    <reaction evidence="1 10">
        <text>Endonucleolytic cleavage of DNA to give random double-stranded fragments with terminal 5'-phosphates, ATP is simultaneously hydrolyzed.</text>
        <dbReference type="EC" id="3.1.21.3"/>
    </reaction>
</comment>
<dbReference type="NCBIfam" id="TIGR00348">
    <property type="entry name" value="hsdR"/>
    <property type="match status" value="1"/>
</dbReference>
<keyword evidence="12" id="KW-0347">Helicase</keyword>
<comment type="caution">
    <text evidence="12">The sequence shown here is derived from an EMBL/GenBank/DDBJ whole genome shotgun (WGS) entry which is preliminary data.</text>
</comment>
<dbReference type="CDD" id="cd22332">
    <property type="entry name" value="HsdR_N"/>
    <property type="match status" value="1"/>
</dbReference>
<accession>A0A251X4S2</accession>
<reference evidence="12 13" key="1">
    <citation type="submission" date="2016-12" db="EMBL/GenBank/DDBJ databases">
        <title>Thioflexothrix psekupsii D3 genome sequencing and assembly.</title>
        <authorList>
            <person name="Fomenkov A."/>
            <person name="Vincze T."/>
            <person name="Grabovich M."/>
            <person name="Anton B.P."/>
            <person name="Dubinina G."/>
            <person name="Orlova M."/>
            <person name="Belousova E."/>
            <person name="Roberts R.J."/>
        </authorList>
    </citation>
    <scope>NUCLEOTIDE SEQUENCE [LARGE SCALE GENOMIC DNA]</scope>
    <source>
        <strain evidence="12">D3</strain>
    </source>
</reference>
<dbReference type="SUPFAM" id="SSF52540">
    <property type="entry name" value="P-loop containing nucleoside triphosphate hydrolases"/>
    <property type="match status" value="1"/>
</dbReference>
<evidence type="ECO:0000313" key="13">
    <source>
        <dbReference type="Proteomes" id="UP000194798"/>
    </source>
</evidence>
<dbReference type="REBASE" id="195478">
    <property type="entry name" value="TpsD3ORF13270P"/>
</dbReference>
<feature type="domain" description="Helicase ATP-binding" evidence="11">
    <location>
        <begin position="259"/>
        <end position="430"/>
    </location>
</feature>
<organism evidence="12 13">
    <name type="scientific">Thioflexithrix psekupsensis</name>
    <dbReference type="NCBI Taxonomy" id="1570016"/>
    <lineage>
        <taxon>Bacteria</taxon>
        <taxon>Pseudomonadati</taxon>
        <taxon>Pseudomonadota</taxon>
        <taxon>Gammaproteobacteria</taxon>
        <taxon>Thiotrichales</taxon>
        <taxon>Thioflexithrix</taxon>
    </lineage>
</organism>
<dbReference type="InterPro" id="IPR051268">
    <property type="entry name" value="Type-I_R_enzyme_R_subunit"/>
</dbReference>
<evidence type="ECO:0000256" key="10">
    <source>
        <dbReference type="RuleBase" id="RU364115"/>
    </source>
</evidence>
<gene>
    <name evidence="12" type="ORF">TPSD3_13300</name>
</gene>
<dbReference type="InterPro" id="IPR007409">
    <property type="entry name" value="Restrct_endonuc_type1_HsdR_N"/>
</dbReference>
<keyword evidence="3" id="KW-0540">Nuclease</keyword>
<dbReference type="PROSITE" id="PS51192">
    <property type="entry name" value="HELICASE_ATP_BIND_1"/>
    <property type="match status" value="1"/>
</dbReference>
<keyword evidence="6" id="KW-0255">Endonuclease</keyword>
<dbReference type="Pfam" id="PF04313">
    <property type="entry name" value="HSDR_N"/>
    <property type="match status" value="1"/>
</dbReference>
<dbReference type="PANTHER" id="PTHR30195:SF16">
    <property type="entry name" value="TYPE I RESTRICTION ENZYME ENDONUCLEASE SUBUNIT"/>
    <property type="match status" value="1"/>
</dbReference>
<dbReference type="InterPro" id="IPR004473">
    <property type="entry name" value="Restrct_endonuc_typeI_HsdR"/>
</dbReference>
<dbReference type="Gene3D" id="3.90.1570.50">
    <property type="match status" value="1"/>
</dbReference>
<dbReference type="GO" id="GO:0003677">
    <property type="term" value="F:DNA binding"/>
    <property type="evidence" value="ECO:0007669"/>
    <property type="project" value="UniProtKB-KW"/>
</dbReference>
<name>A0A251X4S2_9GAMM</name>
<evidence type="ECO:0000313" key="12">
    <source>
        <dbReference type="EMBL" id="OUD12098.1"/>
    </source>
</evidence>
<dbReference type="RefSeq" id="WP_086489013.1">
    <property type="nucleotide sequence ID" value="NZ_MSLT01000023.1"/>
</dbReference>
<evidence type="ECO:0000256" key="9">
    <source>
        <dbReference type="ARBA" id="ARBA00023125"/>
    </source>
</evidence>
<dbReference type="InterPro" id="IPR055180">
    <property type="entry name" value="HsdR_RecA-like_helicase_dom_2"/>
</dbReference>
<dbReference type="InterPro" id="IPR027417">
    <property type="entry name" value="P-loop_NTPase"/>
</dbReference>
<dbReference type="Pfam" id="PF12008">
    <property type="entry name" value="EcoR124_C"/>
    <property type="match status" value="1"/>
</dbReference>
<sequence>MNEQQIEQLLIEKLQQLKYTYRPDIRDNSTLEKNFRQHFQNLHQVQLSDNEFKHLLEQIILPDVFANSCLMRERKEIKRDDDTILFYTLINTEDWCKNTFEVINQLRINTRDSHHRYDVILLINGVPMVQIELKNLVISPRRAMQQIVDYKNDPDNGYTKTLLCFMQLFIVSNHNNTYYFTNNNLKHFSFNAEERFLPIYQFADKENNKITALHDFADSFLSKCTLSKMIAHYMVLLVGEQKLLMMRPYQIYAVEAITDCIKEHRGNGYIWHTTGSGKTLTSFKTATLLKNNKNIYKCLFVVDRKDLDQQTRKEFNKFQEKCVEENANTETLVTRLLSEEGQDKIIVTTIQKLGWALNGKTKKDYKQRLKSLRDKNIVFIFDECHRSQFGENHEAIKKFFPKAQLFGFTGTPIFEENATSQYIEDQQASYLTTASIFQKQLHSYTITHAIEDKNVLPFHIDHYRLEGNTAEKNDILTKMAVIKAILAKHNAATNQRKFNAIFATASINNAIEYYKLFKTIQEEKRRENSQYCPLNIACVFSPPPHVSDNPDSNRENQQIQEDLLQEKIDNQEEPEQKKAALISIINDYNQLYGTNQSINEFDRYYQDVQKRIKDQEYSAISPEEKAKKIDIVIVVDMLLTGFDSKYLNTLYVDKNLKHHGLIQAFSRTNRVLNDTKPDGNIIDFRQQQAEVDAAVALFSGKDIDEARKIWLTDPAPVVIEKLDAAMTELREFMQLQGVECEPSAAYNLKGDTARAQFVRLFKQVQRIKTQLDQYTDLTDTDKNKIEALLPEEQLQGFKGAYLETAKALRKRQIDEESPPEIQELDFEFVLFASTIIDYDYIMTLTSHYSSGSEEMTREQLTALIRSEAKFIDGGEEIINYINTLKVGEGLTKQEIFDGFTRFKEEYYVRELNTIAAAHQLEFTALQSFVNHTITRFILDSDILRDLFTPLDLSWKEKSKAEQALMKDLTPLLQKITQGKEITGLKVYENL</sequence>
<evidence type="ECO:0000256" key="6">
    <source>
        <dbReference type="ARBA" id="ARBA00022759"/>
    </source>
</evidence>
<proteinExistence type="inferred from homology"/>
<keyword evidence="7 10" id="KW-0378">Hydrolase</keyword>
<dbReference type="Gene3D" id="3.40.50.300">
    <property type="entry name" value="P-loop containing nucleotide triphosphate hydrolases"/>
    <property type="match status" value="2"/>
</dbReference>
<dbReference type="GO" id="GO:0004386">
    <property type="term" value="F:helicase activity"/>
    <property type="evidence" value="ECO:0007669"/>
    <property type="project" value="UniProtKB-KW"/>
</dbReference>
<dbReference type="SMART" id="SM00487">
    <property type="entry name" value="DEXDc"/>
    <property type="match status" value="1"/>
</dbReference>
<dbReference type="Proteomes" id="UP000194798">
    <property type="component" value="Unassembled WGS sequence"/>
</dbReference>
<keyword evidence="9 10" id="KW-0238">DNA-binding</keyword>
<dbReference type="EMBL" id="MSLT01000023">
    <property type="protein sequence ID" value="OUD12098.1"/>
    <property type="molecule type" value="Genomic_DNA"/>
</dbReference>
<evidence type="ECO:0000256" key="3">
    <source>
        <dbReference type="ARBA" id="ARBA00022722"/>
    </source>
</evidence>
<dbReference type="CDD" id="cd18030">
    <property type="entry name" value="DEXHc_RE_I_HsdR"/>
    <property type="match status" value="1"/>
</dbReference>
<dbReference type="InterPro" id="IPR022625">
    <property type="entry name" value="TypeI_RM_Rsu_C"/>
</dbReference>
<dbReference type="AlphaFoldDB" id="A0A251X4S2"/>
<dbReference type="OrthoDB" id="9758243at2"/>
<keyword evidence="5 10" id="KW-0680">Restriction system</keyword>
<dbReference type="InterPro" id="IPR014001">
    <property type="entry name" value="Helicase_ATP-bd"/>
</dbReference>
<protein>
    <recommendedName>
        <fullName evidence="10">Type I restriction enzyme endonuclease subunit</fullName>
        <shortName evidence="10">R protein</shortName>
        <ecNumber evidence="10">3.1.21.3</ecNumber>
    </recommendedName>
</protein>
<evidence type="ECO:0000256" key="1">
    <source>
        <dbReference type="ARBA" id="ARBA00000851"/>
    </source>
</evidence>
<dbReference type="CDD" id="cd18800">
    <property type="entry name" value="SF2_C_EcoR124I-like"/>
    <property type="match status" value="1"/>
</dbReference>
<dbReference type="GO" id="GO:0009035">
    <property type="term" value="F:type I site-specific deoxyribonuclease activity"/>
    <property type="evidence" value="ECO:0007669"/>
    <property type="project" value="UniProtKB-EC"/>
</dbReference>
<evidence type="ECO:0000256" key="5">
    <source>
        <dbReference type="ARBA" id="ARBA00022747"/>
    </source>
</evidence>
<dbReference type="Pfam" id="PF22679">
    <property type="entry name" value="T1R_D3-like"/>
    <property type="match status" value="1"/>
</dbReference>
<evidence type="ECO:0000256" key="4">
    <source>
        <dbReference type="ARBA" id="ARBA00022741"/>
    </source>
</evidence>
<evidence type="ECO:0000256" key="2">
    <source>
        <dbReference type="ARBA" id="ARBA00008598"/>
    </source>
</evidence>
<dbReference type="EC" id="3.1.21.3" evidence="10"/>
<dbReference type="GO" id="GO:0009307">
    <property type="term" value="P:DNA restriction-modification system"/>
    <property type="evidence" value="ECO:0007669"/>
    <property type="project" value="UniProtKB-KW"/>
</dbReference>
<evidence type="ECO:0000256" key="7">
    <source>
        <dbReference type="ARBA" id="ARBA00022801"/>
    </source>
</evidence>
<keyword evidence="13" id="KW-1185">Reference proteome</keyword>
<comment type="subunit">
    <text evidence="10">The type I restriction/modification system is composed of three polypeptides R, M and S.</text>
</comment>
<evidence type="ECO:0000256" key="8">
    <source>
        <dbReference type="ARBA" id="ARBA00022840"/>
    </source>
</evidence>
<comment type="function">
    <text evidence="10">Subunit R is required for both nuclease and ATPase activities, but not for modification.</text>
</comment>
<keyword evidence="4 10" id="KW-0547">Nucleotide-binding</keyword>
<comment type="similarity">
    <text evidence="2 10">Belongs to the HsdR family.</text>
</comment>
<evidence type="ECO:0000259" key="11">
    <source>
        <dbReference type="PROSITE" id="PS51192"/>
    </source>
</evidence>
<keyword evidence="8 10" id="KW-0067">ATP-binding</keyword>